<dbReference type="EMBL" id="SJSK01000001">
    <property type="protein sequence ID" value="TCC94184.1"/>
    <property type="molecule type" value="Genomic_DNA"/>
</dbReference>
<organism evidence="2 3">
    <name type="scientific">Pedobacter frigiditerrae</name>
    <dbReference type="NCBI Taxonomy" id="2530452"/>
    <lineage>
        <taxon>Bacteria</taxon>
        <taxon>Pseudomonadati</taxon>
        <taxon>Bacteroidota</taxon>
        <taxon>Sphingobacteriia</taxon>
        <taxon>Sphingobacteriales</taxon>
        <taxon>Sphingobacteriaceae</taxon>
        <taxon>Pedobacter</taxon>
    </lineage>
</organism>
<keyword evidence="1" id="KW-0472">Membrane</keyword>
<reference evidence="2 3" key="1">
    <citation type="submission" date="2019-02" db="EMBL/GenBank/DDBJ databases">
        <title>Pedobacter sp. RP-1-13 sp. nov., isolated from Arctic soil.</title>
        <authorList>
            <person name="Dahal R.H."/>
        </authorList>
    </citation>
    <scope>NUCLEOTIDE SEQUENCE [LARGE SCALE GENOMIC DNA]</scope>
    <source>
        <strain evidence="2 3">RP-1-13</strain>
    </source>
</reference>
<name>A0A4R0N7F8_9SPHI</name>
<gene>
    <name evidence="2" type="ORF">EZ428_05240</name>
</gene>
<evidence type="ECO:0000313" key="2">
    <source>
        <dbReference type="EMBL" id="TCC94184.1"/>
    </source>
</evidence>
<keyword evidence="3" id="KW-1185">Reference proteome</keyword>
<dbReference type="OrthoDB" id="9947749at2"/>
<feature type="transmembrane region" description="Helical" evidence="1">
    <location>
        <begin position="7"/>
        <end position="28"/>
    </location>
</feature>
<evidence type="ECO:0000256" key="1">
    <source>
        <dbReference type="SAM" id="Phobius"/>
    </source>
</evidence>
<proteinExistence type="predicted"/>
<protein>
    <submittedName>
        <fullName evidence="2">Uncharacterized protein</fullName>
    </submittedName>
</protein>
<feature type="transmembrane region" description="Helical" evidence="1">
    <location>
        <begin position="40"/>
        <end position="59"/>
    </location>
</feature>
<sequence>MRHLEKAWVRIVIALLLGGVLREAIFISTGEPNRPRGANYDVITLAYFAGVYLILTFYVRSKKKNTVG</sequence>
<dbReference type="AlphaFoldDB" id="A0A4R0N7F8"/>
<comment type="caution">
    <text evidence="2">The sequence shown here is derived from an EMBL/GenBank/DDBJ whole genome shotgun (WGS) entry which is preliminary data.</text>
</comment>
<accession>A0A4R0N7F8</accession>
<keyword evidence="1" id="KW-1133">Transmembrane helix</keyword>
<evidence type="ECO:0000313" key="3">
    <source>
        <dbReference type="Proteomes" id="UP000292884"/>
    </source>
</evidence>
<dbReference type="Proteomes" id="UP000292884">
    <property type="component" value="Unassembled WGS sequence"/>
</dbReference>
<keyword evidence="1" id="KW-0812">Transmembrane</keyword>
<dbReference type="RefSeq" id="WP_131552045.1">
    <property type="nucleotide sequence ID" value="NZ_SJSK01000001.1"/>
</dbReference>